<evidence type="ECO:0000259" key="1">
    <source>
        <dbReference type="Pfam" id="PF09588"/>
    </source>
</evidence>
<evidence type="ECO:0000313" key="3">
    <source>
        <dbReference type="Proteomes" id="UP000319486"/>
    </source>
</evidence>
<keyword evidence="2" id="KW-0378">Hydrolase</keyword>
<dbReference type="InterPro" id="IPR011604">
    <property type="entry name" value="PDDEXK-like_dom_sf"/>
</dbReference>
<sequence>MFRPAHWAIQGRHELELEDDQSRAVRHYCRSFAGVSRSRRKISWRVRQPRRDHPVSGELHPTRGYIGGANIAGILGLSPFRTPLDEYLLICNELQDEITPAKERFFNRRKALEPFAAECFEQVTGLKIVRRNERYTDAEFPWMRSEVDFETADGGGGECKTVHPSTAGAWGKPEDGDEPPAYVTAQVMHGLGITGKPHAYVHALIGLDDDRIFRINRDDELIAEIRKQAERFWKYHVLPRRPPPPVNVDDLLRLYPRGSGRAVEADTETQLSMTELHTLRQRIKLLESQKALLEYQIKGFMRDATTLTAGGIAIATWKPRSDGVRVFNLKK</sequence>
<dbReference type="Proteomes" id="UP000319486">
    <property type="component" value="Unassembled WGS sequence"/>
</dbReference>
<organism evidence="2 3">
    <name type="scientific">Rhodanobacter glycinis</name>
    <dbReference type="NCBI Taxonomy" id="582702"/>
    <lineage>
        <taxon>Bacteria</taxon>
        <taxon>Pseudomonadati</taxon>
        <taxon>Pseudomonadota</taxon>
        <taxon>Gammaproteobacteria</taxon>
        <taxon>Lysobacterales</taxon>
        <taxon>Rhodanobacteraceae</taxon>
        <taxon>Rhodanobacter</taxon>
    </lineage>
</organism>
<comment type="caution">
    <text evidence="2">The sequence shown here is derived from an EMBL/GenBank/DDBJ whole genome shotgun (WGS) entry which is preliminary data.</text>
</comment>
<evidence type="ECO:0000313" key="2">
    <source>
        <dbReference type="EMBL" id="TPG08289.1"/>
    </source>
</evidence>
<protein>
    <submittedName>
        <fullName evidence="2">Endonuclease</fullName>
    </submittedName>
</protein>
<dbReference type="GO" id="GO:0004519">
    <property type="term" value="F:endonuclease activity"/>
    <property type="evidence" value="ECO:0007669"/>
    <property type="project" value="UniProtKB-KW"/>
</dbReference>
<dbReference type="Gene3D" id="3.90.320.10">
    <property type="match status" value="1"/>
</dbReference>
<dbReference type="SUPFAM" id="SSF52980">
    <property type="entry name" value="Restriction endonuclease-like"/>
    <property type="match status" value="1"/>
</dbReference>
<keyword evidence="2" id="KW-0255">Endonuclease</keyword>
<proteinExistence type="predicted"/>
<feature type="domain" description="YqaJ viral recombinase" evidence="1">
    <location>
        <begin position="63"/>
        <end position="196"/>
    </location>
</feature>
<gene>
    <name evidence="2" type="ORF">EAH88_11690</name>
</gene>
<name>A0A502C8H2_9GAMM</name>
<dbReference type="InterPro" id="IPR011335">
    <property type="entry name" value="Restrct_endonuc-II-like"/>
</dbReference>
<dbReference type="Pfam" id="PF09588">
    <property type="entry name" value="YqaJ"/>
    <property type="match status" value="1"/>
</dbReference>
<keyword evidence="3" id="KW-1185">Reference proteome</keyword>
<dbReference type="EMBL" id="RCZO01000006">
    <property type="protein sequence ID" value="TPG08289.1"/>
    <property type="molecule type" value="Genomic_DNA"/>
</dbReference>
<accession>A0A502C8H2</accession>
<dbReference type="AlphaFoldDB" id="A0A502C8H2"/>
<reference evidence="2 3" key="1">
    <citation type="journal article" date="2019" name="Environ. Microbiol.">
        <title>Species interactions and distinct microbial communities in high Arctic permafrost affected cryosols are associated with the CH4 and CO2 gas fluxes.</title>
        <authorList>
            <person name="Altshuler I."/>
            <person name="Hamel J."/>
            <person name="Turney S."/>
            <person name="Magnuson E."/>
            <person name="Levesque R."/>
            <person name="Greer C."/>
            <person name="Whyte L.G."/>
        </authorList>
    </citation>
    <scope>NUCLEOTIDE SEQUENCE [LARGE SCALE GENOMIC DNA]</scope>
    <source>
        <strain evidence="2 3">S13Y</strain>
    </source>
</reference>
<dbReference type="InterPro" id="IPR019080">
    <property type="entry name" value="YqaJ_viral_recombinase"/>
</dbReference>
<keyword evidence="2" id="KW-0540">Nuclease</keyword>